<proteinExistence type="predicted"/>
<evidence type="ECO:0000259" key="4">
    <source>
        <dbReference type="Pfam" id="PF12890"/>
    </source>
</evidence>
<dbReference type="SUPFAM" id="SSF51338">
    <property type="entry name" value="Composite domain of metallo-dependent hydrolases"/>
    <property type="match status" value="1"/>
</dbReference>
<protein>
    <submittedName>
        <fullName evidence="5">Dihydroorotase</fullName>
    </submittedName>
</protein>
<dbReference type="GO" id="GO:0004038">
    <property type="term" value="F:allantoinase activity"/>
    <property type="evidence" value="ECO:0007669"/>
    <property type="project" value="TreeGrafter"/>
</dbReference>
<evidence type="ECO:0000313" key="5">
    <source>
        <dbReference type="EMBL" id="SEP75460.1"/>
    </source>
</evidence>
<evidence type="ECO:0000256" key="1">
    <source>
        <dbReference type="ARBA" id="ARBA00022833"/>
    </source>
</evidence>
<keyword evidence="1" id="KW-0862">Zinc</keyword>
<dbReference type="RefSeq" id="WP_090204001.1">
    <property type="nucleotide sequence ID" value="NZ_FOFO01000005.1"/>
</dbReference>
<dbReference type="InterPro" id="IPR024403">
    <property type="entry name" value="DHOase_cat"/>
</dbReference>
<dbReference type="PANTHER" id="PTHR43668:SF2">
    <property type="entry name" value="ALLANTOINASE"/>
    <property type="match status" value="1"/>
</dbReference>
<dbReference type="Pfam" id="PF12890">
    <property type="entry name" value="DHOase"/>
    <property type="match status" value="1"/>
</dbReference>
<sequence length="442" mass="46675">MKLLIEQGRVIDPENGVDQVTDLYIQGEEIVALGAPPSEDYSPDRRINALGRWVLPGLVDLSARLGEPGHEQKATIASETRAAASAGITTLVCPPDTSPVVDSPAQIELINRRARQACGVRVHALGALTTGLKGQQLSDMAALKRAGALGMSQALRPMGSHLLLRRALEYAASHGITVYLHPIDWSLAGTGCAHEGAVATRLGLPGIPEAAETAALGVLLALTAQTGARIHICRLSTARGAAMVGRAREDGLPVSADVCAHQLFLTEMDVADFNSLCHVIPPLRTLRDRDGLRKAVASGIIEAICSDHQPQEADAKLAPFPATLPGMSTLETLLPLVLRLAEDGVLSLSEAVRRVTAGPARILGLKVGTLTVGDRADVTIVDPERGYGPGPDNWLSAGHNSAFFGWDFRPRVTHTLVAGRVIFEHFPAVKTPSPAPVTTGRP</sequence>
<dbReference type="EMBL" id="FOFO01000005">
    <property type="protein sequence ID" value="SEP75460.1"/>
    <property type="molecule type" value="Genomic_DNA"/>
</dbReference>
<dbReference type="PANTHER" id="PTHR43668">
    <property type="entry name" value="ALLANTOINASE"/>
    <property type="match status" value="1"/>
</dbReference>
<dbReference type="GO" id="GO:0004151">
    <property type="term" value="F:dihydroorotase activity"/>
    <property type="evidence" value="ECO:0007669"/>
    <property type="project" value="InterPro"/>
</dbReference>
<dbReference type="OrthoDB" id="5687299at2"/>
<dbReference type="Gene3D" id="3.20.20.140">
    <property type="entry name" value="Metal-dependent hydrolases"/>
    <property type="match status" value="1"/>
</dbReference>
<accession>A0A1H9AFI8</accession>
<dbReference type="InterPro" id="IPR011059">
    <property type="entry name" value="Metal-dep_hydrolase_composite"/>
</dbReference>
<keyword evidence="6" id="KW-1185">Reference proteome</keyword>
<dbReference type="Proteomes" id="UP000199496">
    <property type="component" value="Unassembled WGS sequence"/>
</dbReference>
<dbReference type="GO" id="GO:0006221">
    <property type="term" value="P:pyrimidine nucleotide biosynthetic process"/>
    <property type="evidence" value="ECO:0007669"/>
    <property type="project" value="UniProtKB-KW"/>
</dbReference>
<dbReference type="GO" id="GO:0005737">
    <property type="term" value="C:cytoplasm"/>
    <property type="evidence" value="ECO:0007669"/>
    <property type="project" value="TreeGrafter"/>
</dbReference>
<dbReference type="CDD" id="cd01317">
    <property type="entry name" value="DHOase_IIa"/>
    <property type="match status" value="1"/>
</dbReference>
<dbReference type="AlphaFoldDB" id="A0A1H9AFI8"/>
<dbReference type="STRING" id="867345.SAMN05421693_10543"/>
<dbReference type="GO" id="GO:0046872">
    <property type="term" value="F:metal ion binding"/>
    <property type="evidence" value="ECO:0007669"/>
    <property type="project" value="InterPro"/>
</dbReference>
<feature type="domain" description="Dihydroorotase catalytic" evidence="4">
    <location>
        <begin position="51"/>
        <end position="237"/>
    </location>
</feature>
<feature type="domain" description="Amidohydrolase 3" evidence="3">
    <location>
        <begin position="340"/>
        <end position="423"/>
    </location>
</feature>
<dbReference type="GO" id="GO:0006145">
    <property type="term" value="P:purine nucleobase catabolic process"/>
    <property type="evidence" value="ECO:0007669"/>
    <property type="project" value="TreeGrafter"/>
</dbReference>
<evidence type="ECO:0000259" key="3">
    <source>
        <dbReference type="Pfam" id="PF07969"/>
    </source>
</evidence>
<evidence type="ECO:0000256" key="2">
    <source>
        <dbReference type="ARBA" id="ARBA00022975"/>
    </source>
</evidence>
<reference evidence="5 6" key="1">
    <citation type="submission" date="2016-10" db="EMBL/GenBank/DDBJ databases">
        <authorList>
            <person name="de Groot N.N."/>
        </authorList>
    </citation>
    <scope>NUCLEOTIDE SEQUENCE [LARGE SCALE GENOMIC DNA]</scope>
    <source>
        <strain evidence="5 6">B7-7</strain>
    </source>
</reference>
<organism evidence="5 6">
    <name type="scientific">Ectothiorhodospira magna</name>
    <dbReference type="NCBI Taxonomy" id="867345"/>
    <lineage>
        <taxon>Bacteria</taxon>
        <taxon>Pseudomonadati</taxon>
        <taxon>Pseudomonadota</taxon>
        <taxon>Gammaproteobacteria</taxon>
        <taxon>Chromatiales</taxon>
        <taxon>Ectothiorhodospiraceae</taxon>
        <taxon>Ectothiorhodospira</taxon>
    </lineage>
</organism>
<dbReference type="InterPro" id="IPR050138">
    <property type="entry name" value="DHOase/Allantoinase_Hydrolase"/>
</dbReference>
<dbReference type="InterPro" id="IPR032466">
    <property type="entry name" value="Metal_Hydrolase"/>
</dbReference>
<evidence type="ECO:0000313" key="6">
    <source>
        <dbReference type="Proteomes" id="UP000199496"/>
    </source>
</evidence>
<dbReference type="NCBIfam" id="TIGR00857">
    <property type="entry name" value="pyrC_multi"/>
    <property type="match status" value="1"/>
</dbReference>
<dbReference type="SUPFAM" id="SSF51556">
    <property type="entry name" value="Metallo-dependent hydrolases"/>
    <property type="match status" value="1"/>
</dbReference>
<dbReference type="Gene3D" id="2.30.40.10">
    <property type="entry name" value="Urease, subunit C, domain 1"/>
    <property type="match status" value="1"/>
</dbReference>
<name>A0A1H9AFI8_9GAMM</name>
<dbReference type="InterPro" id="IPR013108">
    <property type="entry name" value="Amidohydro_3"/>
</dbReference>
<dbReference type="NCBIfam" id="NF005791">
    <property type="entry name" value="PRK07627.1"/>
    <property type="match status" value="1"/>
</dbReference>
<dbReference type="InterPro" id="IPR004722">
    <property type="entry name" value="DHOase"/>
</dbReference>
<gene>
    <name evidence="5" type="ORF">SAMN05421693_10543</name>
</gene>
<keyword evidence="2" id="KW-0665">Pyrimidine biosynthesis</keyword>
<dbReference type="Pfam" id="PF07969">
    <property type="entry name" value="Amidohydro_3"/>
    <property type="match status" value="1"/>
</dbReference>